<dbReference type="Pfam" id="PF14344">
    <property type="entry name" value="DUF4397"/>
    <property type="match status" value="1"/>
</dbReference>
<organism evidence="3 4">
    <name type="scientific">Ilyomonas limi</name>
    <dbReference type="NCBI Taxonomy" id="2575867"/>
    <lineage>
        <taxon>Bacteria</taxon>
        <taxon>Pseudomonadati</taxon>
        <taxon>Bacteroidota</taxon>
        <taxon>Chitinophagia</taxon>
        <taxon>Chitinophagales</taxon>
        <taxon>Chitinophagaceae</taxon>
        <taxon>Ilyomonas</taxon>
    </lineage>
</organism>
<feature type="chain" id="PRO_5020894029" evidence="1">
    <location>
        <begin position="18"/>
        <end position="231"/>
    </location>
</feature>
<comment type="caution">
    <text evidence="3">The sequence shown here is derived from an EMBL/GenBank/DDBJ whole genome shotgun (WGS) entry which is preliminary data.</text>
</comment>
<dbReference type="PROSITE" id="PS51257">
    <property type="entry name" value="PROKAR_LIPOPROTEIN"/>
    <property type="match status" value="1"/>
</dbReference>
<sequence>MKKRTLAVAAVAIVAFAGCFKNDGSVSTPRAGVLVDLVSPNAVNTSIVLNGNIIGSNVSYGSVPNYYNQVIPGPGNLTVANNSNTTLLNSNFTTESGKFYSIFIVDSASRMKSILVEDSVSYPNATDSVKVRFYNFAPNSVPLSVRIKDSASPVWPYHGFETQQSAGEKNSFLPMKAGTYNFQIITLNNNESLKDTSITFDGKHIYTLFIKGFYPDTTGTTAIGLGVVKHG</sequence>
<dbReference type="InterPro" id="IPR025510">
    <property type="entry name" value="DUF4397"/>
</dbReference>
<dbReference type="OrthoDB" id="9792011at2"/>
<proteinExistence type="predicted"/>
<reference evidence="3 4" key="1">
    <citation type="submission" date="2019-05" db="EMBL/GenBank/DDBJ databases">
        <title>Panacibacter sp. strain 17mud1-8 Genome sequencing and assembly.</title>
        <authorList>
            <person name="Chhetri G."/>
        </authorList>
    </citation>
    <scope>NUCLEOTIDE SEQUENCE [LARGE SCALE GENOMIC DNA]</scope>
    <source>
        <strain evidence="3 4">17mud1-8</strain>
    </source>
</reference>
<name>A0A4U3L258_9BACT</name>
<evidence type="ECO:0000313" key="3">
    <source>
        <dbReference type="EMBL" id="TKK68304.1"/>
    </source>
</evidence>
<feature type="signal peptide" evidence="1">
    <location>
        <begin position="1"/>
        <end position="17"/>
    </location>
</feature>
<dbReference type="EMBL" id="SZQL01000008">
    <property type="protein sequence ID" value="TKK68304.1"/>
    <property type="molecule type" value="Genomic_DNA"/>
</dbReference>
<evidence type="ECO:0000256" key="1">
    <source>
        <dbReference type="SAM" id="SignalP"/>
    </source>
</evidence>
<dbReference type="AlphaFoldDB" id="A0A4U3L258"/>
<gene>
    <name evidence="3" type="ORF">FC093_11765</name>
</gene>
<dbReference type="Proteomes" id="UP000305848">
    <property type="component" value="Unassembled WGS sequence"/>
</dbReference>
<protein>
    <submittedName>
        <fullName evidence="3">DUF4397 domain-containing protein</fullName>
    </submittedName>
</protein>
<evidence type="ECO:0000259" key="2">
    <source>
        <dbReference type="Pfam" id="PF14344"/>
    </source>
</evidence>
<feature type="domain" description="DUF4397" evidence="2">
    <location>
        <begin position="38"/>
        <end position="145"/>
    </location>
</feature>
<dbReference type="RefSeq" id="WP_137261984.1">
    <property type="nucleotide sequence ID" value="NZ_SZQL01000008.1"/>
</dbReference>
<keyword evidence="1" id="KW-0732">Signal</keyword>
<accession>A0A4U3L258</accession>
<keyword evidence="4" id="KW-1185">Reference proteome</keyword>
<evidence type="ECO:0000313" key="4">
    <source>
        <dbReference type="Proteomes" id="UP000305848"/>
    </source>
</evidence>